<dbReference type="EMBL" id="HAEB01001726">
    <property type="protein sequence ID" value="SBQ48239.1"/>
    <property type="molecule type" value="Transcribed_RNA"/>
</dbReference>
<reference evidence="1" key="2">
    <citation type="submission" date="2016-06" db="EMBL/GenBank/DDBJ databases">
        <title>The genome of a short-lived fish provides insights into sex chromosome evolution and the genetic control of aging.</title>
        <authorList>
            <person name="Reichwald K."/>
            <person name="Felder M."/>
            <person name="Petzold A."/>
            <person name="Koch P."/>
            <person name="Groth M."/>
            <person name="Platzer M."/>
        </authorList>
    </citation>
    <scope>NUCLEOTIDE SEQUENCE</scope>
    <source>
        <tissue evidence="1">Brain</tissue>
    </source>
</reference>
<dbReference type="EMBL" id="HAEC01016250">
    <property type="protein sequence ID" value="SBQ84471.1"/>
    <property type="molecule type" value="Transcribed_RNA"/>
</dbReference>
<dbReference type="AlphaFoldDB" id="A0A1A8HM08"/>
<name>A0A1A8HM08_9TELE</name>
<protein>
    <submittedName>
        <fullName evidence="1">Uncharacterized protein</fullName>
    </submittedName>
</protein>
<sequence>VTEKSESRKSLSVHVRLSLLELTEKYKAGLTEVEALTENGSSFQSFAPATEKALFPPVFKDVLGNESRRRLSELSARTRVYGCNSL</sequence>
<proteinExistence type="predicted"/>
<gene>
    <name evidence="1" type="primary">Nfu_g_1_024437</name>
</gene>
<evidence type="ECO:0000313" key="1">
    <source>
        <dbReference type="EMBL" id="SBQ84471.1"/>
    </source>
</evidence>
<accession>A0A1A8HM08</accession>
<organism evidence="1">
    <name type="scientific">Nothobranchius korthausae</name>
    <dbReference type="NCBI Taxonomy" id="1143690"/>
    <lineage>
        <taxon>Eukaryota</taxon>
        <taxon>Metazoa</taxon>
        <taxon>Chordata</taxon>
        <taxon>Craniata</taxon>
        <taxon>Vertebrata</taxon>
        <taxon>Euteleostomi</taxon>
        <taxon>Actinopterygii</taxon>
        <taxon>Neopterygii</taxon>
        <taxon>Teleostei</taxon>
        <taxon>Neoteleostei</taxon>
        <taxon>Acanthomorphata</taxon>
        <taxon>Ovalentaria</taxon>
        <taxon>Atherinomorphae</taxon>
        <taxon>Cyprinodontiformes</taxon>
        <taxon>Nothobranchiidae</taxon>
        <taxon>Nothobranchius</taxon>
    </lineage>
</organism>
<feature type="non-terminal residue" evidence="1">
    <location>
        <position position="1"/>
    </location>
</feature>
<reference evidence="1" key="1">
    <citation type="submission" date="2016-05" db="EMBL/GenBank/DDBJ databases">
        <authorList>
            <person name="Lavstsen T."/>
            <person name="Jespersen J.S."/>
        </authorList>
    </citation>
    <scope>NUCLEOTIDE SEQUENCE</scope>
    <source>
        <tissue evidence="1">Brain</tissue>
    </source>
</reference>